<accession>A0ABP9EUA8</accession>
<evidence type="ECO:0008006" key="4">
    <source>
        <dbReference type="Google" id="ProtNLM"/>
    </source>
</evidence>
<feature type="transmembrane region" description="Helical" evidence="1">
    <location>
        <begin position="42"/>
        <end position="59"/>
    </location>
</feature>
<keyword evidence="1" id="KW-1133">Transmembrane helix</keyword>
<gene>
    <name evidence="2" type="ORF">GCM10023333_19680</name>
</gene>
<comment type="caution">
    <text evidence="2">The sequence shown here is derived from an EMBL/GenBank/DDBJ whole genome shotgun (WGS) entry which is preliminary data.</text>
</comment>
<name>A0ABP9EUA8_9GAMM</name>
<proteinExistence type="predicted"/>
<organism evidence="2 3">
    <name type="scientific">Ferrimonas pelagia</name>
    <dbReference type="NCBI Taxonomy" id="1177826"/>
    <lineage>
        <taxon>Bacteria</taxon>
        <taxon>Pseudomonadati</taxon>
        <taxon>Pseudomonadota</taxon>
        <taxon>Gammaproteobacteria</taxon>
        <taxon>Alteromonadales</taxon>
        <taxon>Ferrimonadaceae</taxon>
        <taxon>Ferrimonas</taxon>
    </lineage>
</organism>
<reference evidence="3" key="1">
    <citation type="journal article" date="2019" name="Int. J. Syst. Evol. Microbiol.">
        <title>The Global Catalogue of Microorganisms (GCM) 10K type strain sequencing project: providing services to taxonomists for standard genome sequencing and annotation.</title>
        <authorList>
            <consortium name="The Broad Institute Genomics Platform"/>
            <consortium name="The Broad Institute Genome Sequencing Center for Infectious Disease"/>
            <person name="Wu L."/>
            <person name="Ma J."/>
        </authorList>
    </citation>
    <scope>NUCLEOTIDE SEQUENCE [LARGE SCALE GENOMIC DNA]</scope>
    <source>
        <strain evidence="3">JCM 18401</strain>
    </source>
</reference>
<sequence>MLLSLMALMALTWHVFHADHSGSAMLESEREMVALQSRTERLLTAVIGILAVVLILHLLWMHQLRIALVLLTTACCIKVVWNIIHWGRPGIPTFVATLAGAASLFWLVWV</sequence>
<protein>
    <recommendedName>
        <fullName evidence="4">DUF3325 domain-containing protein</fullName>
    </recommendedName>
</protein>
<keyword evidence="1" id="KW-0812">Transmembrane</keyword>
<evidence type="ECO:0000256" key="1">
    <source>
        <dbReference type="SAM" id="Phobius"/>
    </source>
</evidence>
<keyword evidence="3" id="KW-1185">Reference proteome</keyword>
<evidence type="ECO:0000313" key="3">
    <source>
        <dbReference type="Proteomes" id="UP001499988"/>
    </source>
</evidence>
<keyword evidence="1" id="KW-0472">Membrane</keyword>
<dbReference type="EMBL" id="BAABJZ010000064">
    <property type="protein sequence ID" value="GAA4886378.1"/>
    <property type="molecule type" value="Genomic_DNA"/>
</dbReference>
<evidence type="ECO:0000313" key="2">
    <source>
        <dbReference type="EMBL" id="GAA4886378.1"/>
    </source>
</evidence>
<dbReference type="Proteomes" id="UP001499988">
    <property type="component" value="Unassembled WGS sequence"/>
</dbReference>
<feature type="transmembrane region" description="Helical" evidence="1">
    <location>
        <begin position="66"/>
        <end position="84"/>
    </location>
</feature>
<feature type="transmembrane region" description="Helical" evidence="1">
    <location>
        <begin position="90"/>
        <end position="109"/>
    </location>
</feature>